<dbReference type="InterPro" id="IPR029058">
    <property type="entry name" value="AB_hydrolase_fold"/>
</dbReference>
<sequence length="500" mass="57340">MAKIQILQLGNEDWNEIYTLPEGVTLDYAEEFIEPPEKAYDLFFLDRNLLEEEIRQVYRSAKAYTLFVTSKVDVRGRMEWLCRSRRAQHLPRADIQRFLTEETRFYFPRPYGEKFALRDVAVAHGFSGKVKWNGNQNILLEGDFGEEFRQAAYWRYNNPLPKGEAADFWLEYDKDPSVEIVLEVTIFATGTASVVLERLELSEKDLEQVVRLESSKGNGTLFFSVKAKGRGRLWLTGLHKRLSRGSHGYFLPGGERYVTSSREEAFCYFDPGDLKPPLNVYFSGYKTLEGFEGYFMVKALGCPFLLIAEPRLEGGSFYMGSDEYEQIYVNMIRKHMKELGFTPDQVILSGLSMGTFGALYYGCDIRPHAMIVGKPLASIGNVAANEKHLRPGGFPTSLDILRFQCGGSGEECVQRLNEKFWNKFEKTDWGSSKFVVAYMIEDDYDADAYLSMLSHLQSDGVQAYGKGIHGRHNDDTTGIINWFLNQYKKILREDFGRKME</sequence>
<comment type="caution">
    <text evidence="1">The sequence shown here is derived from an EMBL/GenBank/DDBJ whole genome shotgun (WGS) entry which is preliminary data.</text>
</comment>
<protein>
    <submittedName>
        <fullName evidence="1">Accessory Sec system protein Asp2</fullName>
    </submittedName>
</protein>
<dbReference type="RefSeq" id="WP_125128161.1">
    <property type="nucleotide sequence ID" value="NZ_RHJS01000002.1"/>
</dbReference>
<keyword evidence="2" id="KW-1185">Reference proteome</keyword>
<gene>
    <name evidence="1" type="primary">asp2</name>
    <name evidence="1" type="ORF">EBB54_16125</name>
</gene>
<dbReference type="AlphaFoldDB" id="A0A3R8KVG8"/>
<proteinExistence type="predicted"/>
<evidence type="ECO:0000313" key="2">
    <source>
        <dbReference type="Proteomes" id="UP000274920"/>
    </source>
</evidence>
<accession>A0A3R8KVG8</accession>
<dbReference type="Proteomes" id="UP000274920">
    <property type="component" value="Unassembled WGS sequence"/>
</dbReference>
<organism evidence="1 2">
    <name type="scientific">Schaedlerella arabinosiphila</name>
    <dbReference type="NCBI Taxonomy" id="2044587"/>
    <lineage>
        <taxon>Bacteria</taxon>
        <taxon>Bacillati</taxon>
        <taxon>Bacillota</taxon>
        <taxon>Clostridia</taxon>
        <taxon>Lachnospirales</taxon>
        <taxon>Lachnospiraceae</taxon>
        <taxon>Schaedlerella</taxon>
    </lineage>
</organism>
<reference evidence="1" key="1">
    <citation type="submission" date="2018-10" db="EMBL/GenBank/DDBJ databases">
        <title>Schaedlerella arabinophila gen. nov. sp. nov., isolated from the mouse intestinal tract and comparative analysis with the genome of the closely related altered Schaedler flora strain ASF502.</title>
        <authorList>
            <person name="Miyake S."/>
            <person name="Soh M."/>
            <person name="Seedorf H."/>
        </authorList>
    </citation>
    <scope>NUCLEOTIDE SEQUENCE [LARGE SCALE GENOMIC DNA]</scope>
    <source>
        <strain evidence="1">DSM 106076</strain>
    </source>
</reference>
<evidence type="ECO:0000313" key="1">
    <source>
        <dbReference type="EMBL" id="RRK32713.1"/>
    </source>
</evidence>
<dbReference type="SUPFAM" id="SSF53474">
    <property type="entry name" value="alpha/beta-Hydrolases"/>
    <property type="match status" value="1"/>
</dbReference>
<dbReference type="InterPro" id="IPR022267">
    <property type="entry name" value="Asp2"/>
</dbReference>
<name>A0A3R8KVG8_9FIRM</name>
<dbReference type="GO" id="GO:0015031">
    <property type="term" value="P:protein transport"/>
    <property type="evidence" value="ECO:0007669"/>
    <property type="project" value="InterPro"/>
</dbReference>
<dbReference type="NCBIfam" id="TIGR03712">
    <property type="entry name" value="acc_sec_asp2"/>
    <property type="match status" value="1"/>
</dbReference>
<dbReference type="Pfam" id="PF16929">
    <property type="entry name" value="Asp2"/>
    <property type="match status" value="1"/>
</dbReference>
<dbReference type="EMBL" id="RHJS01000002">
    <property type="protein sequence ID" value="RRK32713.1"/>
    <property type="molecule type" value="Genomic_DNA"/>
</dbReference>